<dbReference type="PANTHER" id="PTHR12663">
    <property type="entry name" value="ANDROGEN INDUCED INHIBITOR OF PROLIFERATION AS3 / PDS5-RELATED"/>
    <property type="match status" value="1"/>
</dbReference>
<evidence type="ECO:0000256" key="5">
    <source>
        <dbReference type="SAM" id="MobiDB-lite"/>
    </source>
</evidence>
<reference evidence="6" key="1">
    <citation type="journal article" date="2014" name="Nat. Commun.">
        <title>The emerging biofuel crop Camelina sativa retains a highly undifferentiated hexaploid genome structure.</title>
        <authorList>
            <person name="Kagale S."/>
            <person name="Koh C."/>
            <person name="Nixon J."/>
            <person name="Bollina V."/>
            <person name="Clarke W.E."/>
            <person name="Tuteja R."/>
            <person name="Spillane C."/>
            <person name="Robinson S.J."/>
            <person name="Links M.G."/>
            <person name="Clarke C."/>
            <person name="Higgins E.E."/>
            <person name="Huebert T."/>
            <person name="Sharpe A.G."/>
            <person name="Parkin I.A."/>
        </authorList>
    </citation>
    <scope>NUCLEOTIDE SEQUENCE [LARGE SCALE GENOMIC DNA]</scope>
    <source>
        <strain evidence="6">cv. DH55</strain>
    </source>
</reference>
<dbReference type="PANTHER" id="PTHR12663:SF69">
    <property type="entry name" value="SISTER CHROMATID COHESION PROTEIN PDS5 HOMOLOG E"/>
    <property type="match status" value="1"/>
</dbReference>
<dbReference type="Pfam" id="PF20168">
    <property type="entry name" value="PDS5"/>
    <property type="match status" value="1"/>
</dbReference>
<evidence type="ECO:0000256" key="3">
    <source>
        <dbReference type="ARBA" id="ARBA00023204"/>
    </source>
</evidence>
<keyword evidence="4" id="KW-0539">Nucleus</keyword>
<name>A0ABM0Y9B0_CAMSA</name>
<comment type="subcellular location">
    <subcellularLocation>
        <location evidence="1">Nucleus</location>
    </subcellularLocation>
</comment>
<keyword evidence="6" id="KW-1185">Reference proteome</keyword>
<sequence length="111" mass="12085">MITVIDESDEIPMDLLETLLNSVKKESRDVSPAASTLVEKVLSSCARKLQPCIIEALKSTGTSLDMYSPVVSSICQSESAITQGHSDVKAKENEADEKMSEEQVVLRALQD</sequence>
<protein>
    <submittedName>
        <fullName evidence="7">Uncharacterized protein LOC104774732</fullName>
    </submittedName>
</protein>
<proteinExistence type="predicted"/>
<dbReference type="InterPro" id="IPR039776">
    <property type="entry name" value="Pds5"/>
</dbReference>
<accession>A0ABM0Y9B0</accession>
<reference evidence="7" key="2">
    <citation type="submission" date="2025-08" db="UniProtKB">
        <authorList>
            <consortium name="RefSeq"/>
        </authorList>
    </citation>
    <scope>IDENTIFICATION</scope>
    <source>
        <tissue evidence="7">Leaf</tissue>
    </source>
</reference>
<feature type="region of interest" description="Disordered" evidence="5">
    <location>
        <begin position="82"/>
        <end position="103"/>
    </location>
</feature>
<evidence type="ECO:0000256" key="2">
    <source>
        <dbReference type="ARBA" id="ARBA00022763"/>
    </source>
</evidence>
<feature type="compositionally biased region" description="Basic and acidic residues" evidence="5">
    <location>
        <begin position="86"/>
        <end position="101"/>
    </location>
</feature>
<organism evidence="6 7">
    <name type="scientific">Camelina sativa</name>
    <name type="common">False flax</name>
    <name type="synonym">Myagrum sativum</name>
    <dbReference type="NCBI Taxonomy" id="90675"/>
    <lineage>
        <taxon>Eukaryota</taxon>
        <taxon>Viridiplantae</taxon>
        <taxon>Streptophyta</taxon>
        <taxon>Embryophyta</taxon>
        <taxon>Tracheophyta</taxon>
        <taxon>Spermatophyta</taxon>
        <taxon>Magnoliopsida</taxon>
        <taxon>eudicotyledons</taxon>
        <taxon>Gunneridae</taxon>
        <taxon>Pentapetalae</taxon>
        <taxon>rosids</taxon>
        <taxon>malvids</taxon>
        <taxon>Brassicales</taxon>
        <taxon>Brassicaceae</taxon>
        <taxon>Camelineae</taxon>
        <taxon>Camelina</taxon>
    </lineage>
</organism>
<evidence type="ECO:0000256" key="1">
    <source>
        <dbReference type="ARBA" id="ARBA00004123"/>
    </source>
</evidence>
<evidence type="ECO:0000256" key="4">
    <source>
        <dbReference type="ARBA" id="ARBA00023242"/>
    </source>
</evidence>
<dbReference type="Proteomes" id="UP000694864">
    <property type="component" value="Chromosome 3"/>
</dbReference>
<keyword evidence="3" id="KW-0234">DNA repair</keyword>
<gene>
    <name evidence="7" type="primary">LOC104774732</name>
</gene>
<evidence type="ECO:0000313" key="7">
    <source>
        <dbReference type="RefSeq" id="XP_010497520.1"/>
    </source>
</evidence>
<evidence type="ECO:0000313" key="6">
    <source>
        <dbReference type="Proteomes" id="UP000694864"/>
    </source>
</evidence>
<dbReference type="RefSeq" id="XP_010497520.1">
    <property type="nucleotide sequence ID" value="XM_010499218.2"/>
</dbReference>
<keyword evidence="2" id="KW-0227">DNA damage</keyword>
<dbReference type="GeneID" id="104774732"/>